<dbReference type="EMBL" id="BDRX01000030">
    <property type="protein sequence ID" value="GBF92266.1"/>
    <property type="molecule type" value="Genomic_DNA"/>
</dbReference>
<feature type="compositionally biased region" description="Low complexity" evidence="1">
    <location>
        <begin position="404"/>
        <end position="423"/>
    </location>
</feature>
<organism evidence="2 3">
    <name type="scientific">Raphidocelis subcapitata</name>
    <dbReference type="NCBI Taxonomy" id="307507"/>
    <lineage>
        <taxon>Eukaryota</taxon>
        <taxon>Viridiplantae</taxon>
        <taxon>Chlorophyta</taxon>
        <taxon>core chlorophytes</taxon>
        <taxon>Chlorophyceae</taxon>
        <taxon>CS clade</taxon>
        <taxon>Sphaeropleales</taxon>
        <taxon>Selenastraceae</taxon>
        <taxon>Raphidocelis</taxon>
    </lineage>
</organism>
<dbReference type="OrthoDB" id="426882at2759"/>
<dbReference type="InterPro" id="IPR007402">
    <property type="entry name" value="DUF455"/>
</dbReference>
<gene>
    <name evidence="2" type="ORF">Rsub_05349</name>
</gene>
<feature type="compositionally biased region" description="Gly residues" evidence="1">
    <location>
        <begin position="325"/>
        <end position="343"/>
    </location>
</feature>
<dbReference type="Pfam" id="PF04305">
    <property type="entry name" value="DUF455"/>
    <property type="match status" value="1"/>
</dbReference>
<protein>
    <recommendedName>
        <fullName evidence="4">DUF455 domain-containing protein</fullName>
    </recommendedName>
</protein>
<name>A0A2V0NXB2_9CHLO</name>
<evidence type="ECO:0000313" key="3">
    <source>
        <dbReference type="Proteomes" id="UP000247498"/>
    </source>
</evidence>
<dbReference type="STRING" id="307507.A0A2V0NXB2"/>
<feature type="compositionally biased region" description="Low complexity" evidence="1">
    <location>
        <begin position="286"/>
        <end position="299"/>
    </location>
</feature>
<dbReference type="CDD" id="cd00657">
    <property type="entry name" value="Ferritin_like"/>
    <property type="match status" value="1"/>
</dbReference>
<proteinExistence type="predicted"/>
<keyword evidence="3" id="KW-1185">Reference proteome</keyword>
<sequence>MAPPPGATAAAAVEVGETAVAPAAGAAAAPAAVAAAERPAPSQPVAPAAASLVDLALGVLHEGDPYRKAALTAAAAAAWRAGALPAAPADAADAAAAAARVPARPARHDGAVRVVPREEAARRGRGVVATMHNLTHVENWAIDLAWDAVARWGSDPRVSPHLPRAFFCDFVAIAEDEARHFVALEARLRAAGSHYGAFPVHDTLWDAAAATAHSLPARLAIEHCCHEARGLDVLPNTIAKFRAAGDFETAALLESVVYPEEVTHCAAGVRWLSHLHAAARALARGRGQRLQEQGGSEPPEGAEEAETAGEAGPSSAAEPSSSSSGGSGEGPQHAHGGGTGSSGSGLPEWAAEALEYPSPAAWFHALVRRHYGNLKGPFNAEARAKAGFTPDWYEPLVDGAARARGSGPAGAAGAQAVPGVAAGTKDAGAR</sequence>
<dbReference type="PANTHER" id="PTHR42782">
    <property type="entry name" value="SI:CH73-314G15.3"/>
    <property type="match status" value="1"/>
</dbReference>
<dbReference type="Proteomes" id="UP000247498">
    <property type="component" value="Unassembled WGS sequence"/>
</dbReference>
<comment type="caution">
    <text evidence="2">The sequence shown here is derived from an EMBL/GenBank/DDBJ whole genome shotgun (WGS) entry which is preliminary data.</text>
</comment>
<feature type="region of interest" description="Disordered" evidence="1">
    <location>
        <begin position="286"/>
        <end position="346"/>
    </location>
</feature>
<dbReference type="SUPFAM" id="SSF47240">
    <property type="entry name" value="Ferritin-like"/>
    <property type="match status" value="1"/>
</dbReference>
<accession>A0A2V0NXB2</accession>
<evidence type="ECO:0008006" key="4">
    <source>
        <dbReference type="Google" id="ProtNLM"/>
    </source>
</evidence>
<evidence type="ECO:0000256" key="1">
    <source>
        <dbReference type="SAM" id="MobiDB-lite"/>
    </source>
</evidence>
<dbReference type="PANTHER" id="PTHR42782:SF2">
    <property type="entry name" value="3-OXOACYL-[ACYL-CARRIER-PROTEIN] SYNTHASE-LIKE PROTEIN"/>
    <property type="match status" value="1"/>
</dbReference>
<evidence type="ECO:0000313" key="2">
    <source>
        <dbReference type="EMBL" id="GBF92266.1"/>
    </source>
</evidence>
<dbReference type="InterPro" id="IPR009078">
    <property type="entry name" value="Ferritin-like_SF"/>
</dbReference>
<feature type="region of interest" description="Disordered" evidence="1">
    <location>
        <begin position="404"/>
        <end position="430"/>
    </location>
</feature>
<feature type="compositionally biased region" description="Low complexity" evidence="1">
    <location>
        <begin position="308"/>
        <end position="324"/>
    </location>
</feature>
<dbReference type="FunCoup" id="A0A2V0NXB2">
    <property type="interactions" value="92"/>
</dbReference>
<reference evidence="2 3" key="1">
    <citation type="journal article" date="2018" name="Sci. Rep.">
        <title>Raphidocelis subcapitata (=Pseudokirchneriella subcapitata) provides an insight into genome evolution and environmental adaptations in the Sphaeropleales.</title>
        <authorList>
            <person name="Suzuki S."/>
            <person name="Yamaguchi H."/>
            <person name="Nakajima N."/>
            <person name="Kawachi M."/>
        </authorList>
    </citation>
    <scope>NUCLEOTIDE SEQUENCE [LARGE SCALE GENOMIC DNA]</scope>
    <source>
        <strain evidence="2 3">NIES-35</strain>
    </source>
</reference>
<dbReference type="InParanoid" id="A0A2V0NXB2"/>
<dbReference type="AlphaFoldDB" id="A0A2V0NXB2"/>